<protein>
    <submittedName>
        <fullName evidence="2">Restriction system protein</fullName>
    </submittedName>
</protein>
<accession>A0ABU3H310</accession>
<dbReference type="Proteomes" id="UP001248709">
    <property type="component" value="Unassembled WGS sequence"/>
</dbReference>
<evidence type="ECO:0000313" key="3">
    <source>
        <dbReference type="Proteomes" id="UP001248709"/>
    </source>
</evidence>
<evidence type="ECO:0000313" key="2">
    <source>
        <dbReference type="EMBL" id="MDT3425208.1"/>
    </source>
</evidence>
<gene>
    <name evidence="2" type="ORF">J2Z22_000721</name>
</gene>
<organism evidence="2 3">
    <name type="scientific">Paenibacillus forsythiae</name>
    <dbReference type="NCBI Taxonomy" id="365616"/>
    <lineage>
        <taxon>Bacteria</taxon>
        <taxon>Bacillati</taxon>
        <taxon>Bacillota</taxon>
        <taxon>Bacilli</taxon>
        <taxon>Bacillales</taxon>
        <taxon>Paenibacillaceae</taxon>
        <taxon>Paenibacillus</taxon>
    </lineage>
</organism>
<dbReference type="EMBL" id="JAUSUY010000002">
    <property type="protein sequence ID" value="MDT3425208.1"/>
    <property type="molecule type" value="Genomic_DNA"/>
</dbReference>
<reference evidence="2 3" key="1">
    <citation type="submission" date="2023-07" db="EMBL/GenBank/DDBJ databases">
        <title>Genomic Encyclopedia of Type Strains, Phase IV (KMG-IV): sequencing the most valuable type-strain genomes for metagenomic binning, comparative biology and taxonomic classification.</title>
        <authorList>
            <person name="Goeker M."/>
        </authorList>
    </citation>
    <scope>NUCLEOTIDE SEQUENCE [LARGE SCALE GENOMIC DNA]</scope>
    <source>
        <strain evidence="2 3">T98</strain>
    </source>
</reference>
<keyword evidence="1" id="KW-0472">Membrane</keyword>
<name>A0ABU3H310_9BACL</name>
<feature type="transmembrane region" description="Helical" evidence="1">
    <location>
        <begin position="37"/>
        <end position="58"/>
    </location>
</feature>
<keyword evidence="1" id="KW-1133">Transmembrane helix</keyword>
<sequence>MAKTYYAEGRQVAYVVRGLFILGGLAIYLNIPGLHWGYFFAILFGSVVLGEIFGGMWTRKRRQAKKARKST</sequence>
<proteinExistence type="predicted"/>
<feature type="transmembrane region" description="Helical" evidence="1">
    <location>
        <begin position="12"/>
        <end position="31"/>
    </location>
</feature>
<keyword evidence="1" id="KW-0812">Transmembrane</keyword>
<keyword evidence="3" id="KW-1185">Reference proteome</keyword>
<comment type="caution">
    <text evidence="2">The sequence shown here is derived from an EMBL/GenBank/DDBJ whole genome shotgun (WGS) entry which is preliminary data.</text>
</comment>
<dbReference type="RefSeq" id="WP_025699778.1">
    <property type="nucleotide sequence ID" value="NZ_JAUSUY010000002.1"/>
</dbReference>
<evidence type="ECO:0000256" key="1">
    <source>
        <dbReference type="SAM" id="Phobius"/>
    </source>
</evidence>